<dbReference type="PANTHER" id="PTHR13610">
    <property type="entry name" value="METHYLTRANSFERASE DOMAIN-CONTAINING PROTEIN"/>
    <property type="match status" value="1"/>
</dbReference>
<dbReference type="CDD" id="cd02440">
    <property type="entry name" value="AdoMet_MTases"/>
    <property type="match status" value="1"/>
</dbReference>
<gene>
    <name evidence="5" type="ORF">D9R14_10015</name>
</gene>
<evidence type="ECO:0000313" key="5">
    <source>
        <dbReference type="EMBL" id="RLP78600.1"/>
    </source>
</evidence>
<dbReference type="InterPro" id="IPR025714">
    <property type="entry name" value="Methyltranfer_dom"/>
</dbReference>
<evidence type="ECO:0000256" key="1">
    <source>
        <dbReference type="ARBA" id="ARBA00022603"/>
    </source>
</evidence>
<keyword evidence="1 5" id="KW-0489">Methyltransferase</keyword>
<keyword evidence="2 5" id="KW-0808">Transferase</keyword>
<keyword evidence="6" id="KW-1185">Reference proteome</keyword>
<dbReference type="Proteomes" id="UP000269692">
    <property type="component" value="Unassembled WGS sequence"/>
</dbReference>
<sequence length="271" mass="28740">MSHLPFARIQPVGPRSLAAGVGTALAVLLLALPVRAEPKLDVPYVPTPDEVVARMLEMGDVGADDFVIDLGSGDGRIAIAAVKERGARGALGVDIDPARIAEAQENAKAAGVDGMVEFREQNLFQTDLASADVITMYLLESVNAQLRPTLAKLKPGTRLVSHAFTLGDWQPDQTARVNGREVFAWVVPAQVGGRWAIADGERKVTLNLTQSFQVVRGSAAVDGRSVPVEAKLVGDQIELTVAAEGGPRTYRGTVNGTRIEPSEGGWQATRS</sequence>
<evidence type="ECO:0000256" key="3">
    <source>
        <dbReference type="ARBA" id="ARBA00022691"/>
    </source>
</evidence>
<dbReference type="InterPro" id="IPR029063">
    <property type="entry name" value="SAM-dependent_MTases_sf"/>
</dbReference>
<accession>A0A3L7AFS3</accession>
<dbReference type="Gene3D" id="3.40.50.150">
    <property type="entry name" value="Vaccinia Virus protein VP39"/>
    <property type="match status" value="1"/>
</dbReference>
<name>A0A3L7AFS3_9HYPH</name>
<dbReference type="Pfam" id="PF13847">
    <property type="entry name" value="Methyltransf_31"/>
    <property type="match status" value="1"/>
</dbReference>
<comment type="caution">
    <text evidence="5">The sequence shown here is derived from an EMBL/GenBank/DDBJ whole genome shotgun (WGS) entry which is preliminary data.</text>
</comment>
<dbReference type="InterPro" id="IPR026170">
    <property type="entry name" value="FAM173A/B"/>
</dbReference>
<dbReference type="EMBL" id="RCTF01000007">
    <property type="protein sequence ID" value="RLP78600.1"/>
    <property type="molecule type" value="Genomic_DNA"/>
</dbReference>
<dbReference type="SUPFAM" id="SSF53335">
    <property type="entry name" value="S-adenosyl-L-methionine-dependent methyltransferases"/>
    <property type="match status" value="1"/>
</dbReference>
<dbReference type="PANTHER" id="PTHR13610:SF11">
    <property type="entry name" value="METHYLTRANSFERASE DOMAIN-CONTAINING PROTEIN"/>
    <property type="match status" value="1"/>
</dbReference>
<dbReference type="GO" id="GO:0032259">
    <property type="term" value="P:methylation"/>
    <property type="evidence" value="ECO:0007669"/>
    <property type="project" value="UniProtKB-KW"/>
</dbReference>
<evidence type="ECO:0000256" key="2">
    <source>
        <dbReference type="ARBA" id="ARBA00022679"/>
    </source>
</evidence>
<proteinExistence type="predicted"/>
<reference evidence="5 6" key="1">
    <citation type="submission" date="2018-10" db="EMBL/GenBank/DDBJ databases">
        <title>Xanthobacter tagetidis genome sequencing and assembly.</title>
        <authorList>
            <person name="Maclea K.S."/>
            <person name="Goen A.E."/>
            <person name="Fatima S.A."/>
        </authorList>
    </citation>
    <scope>NUCLEOTIDE SEQUENCE [LARGE SCALE GENOMIC DNA]</scope>
    <source>
        <strain evidence="5 6">ATCC 700314</strain>
    </source>
</reference>
<organism evidence="5 6">
    <name type="scientific">Xanthobacter tagetidis</name>
    <dbReference type="NCBI Taxonomy" id="60216"/>
    <lineage>
        <taxon>Bacteria</taxon>
        <taxon>Pseudomonadati</taxon>
        <taxon>Pseudomonadota</taxon>
        <taxon>Alphaproteobacteria</taxon>
        <taxon>Hyphomicrobiales</taxon>
        <taxon>Xanthobacteraceae</taxon>
        <taxon>Xanthobacter</taxon>
    </lineage>
</organism>
<feature type="domain" description="Methyltransferase" evidence="4">
    <location>
        <begin position="67"/>
        <end position="163"/>
    </location>
</feature>
<protein>
    <submittedName>
        <fullName evidence="5">Class I SAM-dependent methyltransferase</fullName>
    </submittedName>
</protein>
<evidence type="ECO:0000259" key="4">
    <source>
        <dbReference type="Pfam" id="PF13847"/>
    </source>
</evidence>
<dbReference type="OrthoDB" id="281208at2"/>
<evidence type="ECO:0000313" key="6">
    <source>
        <dbReference type="Proteomes" id="UP000269692"/>
    </source>
</evidence>
<dbReference type="AlphaFoldDB" id="A0A3L7AFS3"/>
<dbReference type="GO" id="GO:0016279">
    <property type="term" value="F:protein-lysine N-methyltransferase activity"/>
    <property type="evidence" value="ECO:0007669"/>
    <property type="project" value="InterPro"/>
</dbReference>
<keyword evidence="3" id="KW-0949">S-adenosyl-L-methionine</keyword>
<dbReference type="RefSeq" id="WP_121623193.1">
    <property type="nucleotide sequence ID" value="NZ_JACIIW010000005.1"/>
</dbReference>